<dbReference type="EMBL" id="JBHRSS010000001">
    <property type="protein sequence ID" value="MFC3102411.1"/>
    <property type="molecule type" value="Genomic_DNA"/>
</dbReference>
<proteinExistence type="predicted"/>
<organism evidence="12 13">
    <name type="scientific">Salinisphaera aquimarina</name>
    <dbReference type="NCBI Taxonomy" id="2094031"/>
    <lineage>
        <taxon>Bacteria</taxon>
        <taxon>Pseudomonadati</taxon>
        <taxon>Pseudomonadota</taxon>
        <taxon>Gammaproteobacteria</taxon>
        <taxon>Salinisphaerales</taxon>
        <taxon>Salinisphaeraceae</taxon>
        <taxon>Salinisphaera</taxon>
    </lineage>
</organism>
<comment type="subcellular location">
    <subcellularLocation>
        <location evidence="1">Membrane</location>
    </subcellularLocation>
</comment>
<keyword evidence="3 9" id="KW-0812">Transmembrane</keyword>
<keyword evidence="5 9" id="KW-1133">Transmembrane helix</keyword>
<keyword evidence="13" id="KW-1185">Reference proteome</keyword>
<evidence type="ECO:0000256" key="9">
    <source>
        <dbReference type="SAM" id="Phobius"/>
    </source>
</evidence>
<gene>
    <name evidence="12" type="ORF">ACFOSU_00730</name>
</gene>
<evidence type="ECO:0000256" key="5">
    <source>
        <dbReference type="ARBA" id="ARBA00022989"/>
    </source>
</evidence>
<keyword evidence="2 8" id="KW-0349">Heme</keyword>
<evidence type="ECO:0000256" key="8">
    <source>
        <dbReference type="PROSITE-ProRule" id="PRU00433"/>
    </source>
</evidence>
<name>A0ABV7EKJ1_9GAMM</name>
<dbReference type="RefSeq" id="WP_380685445.1">
    <property type="nucleotide sequence ID" value="NZ_JBHRSS010000001.1"/>
</dbReference>
<dbReference type="PROSITE" id="PS51007">
    <property type="entry name" value="CYTC"/>
    <property type="match status" value="1"/>
</dbReference>
<dbReference type="Pfam" id="PF02167">
    <property type="entry name" value="Cytochrom_C1"/>
    <property type="match status" value="1"/>
</dbReference>
<reference evidence="13" key="1">
    <citation type="journal article" date="2019" name="Int. J. Syst. Evol. Microbiol.">
        <title>The Global Catalogue of Microorganisms (GCM) 10K type strain sequencing project: providing services to taxonomists for standard genome sequencing and annotation.</title>
        <authorList>
            <consortium name="The Broad Institute Genomics Platform"/>
            <consortium name="The Broad Institute Genome Sequencing Center for Infectious Disease"/>
            <person name="Wu L."/>
            <person name="Ma J."/>
        </authorList>
    </citation>
    <scope>NUCLEOTIDE SEQUENCE [LARGE SCALE GENOMIC DNA]</scope>
    <source>
        <strain evidence="13">KCTC 52640</strain>
    </source>
</reference>
<dbReference type="Gene3D" id="1.20.5.100">
    <property type="entry name" value="Cytochrome c1, transmembrane anchor, C-terminal"/>
    <property type="match status" value="1"/>
</dbReference>
<keyword evidence="4 8" id="KW-0479">Metal-binding</keyword>
<evidence type="ECO:0000313" key="13">
    <source>
        <dbReference type="Proteomes" id="UP001595462"/>
    </source>
</evidence>
<protein>
    <submittedName>
        <fullName evidence="12">Cytochrome c1</fullName>
    </submittedName>
</protein>
<evidence type="ECO:0000256" key="1">
    <source>
        <dbReference type="ARBA" id="ARBA00004370"/>
    </source>
</evidence>
<keyword evidence="7 9" id="KW-0472">Membrane</keyword>
<dbReference type="InterPro" id="IPR002326">
    <property type="entry name" value="Cyt_c1"/>
</dbReference>
<dbReference type="SUPFAM" id="SSF46626">
    <property type="entry name" value="Cytochrome c"/>
    <property type="match status" value="1"/>
</dbReference>
<evidence type="ECO:0000313" key="12">
    <source>
        <dbReference type="EMBL" id="MFC3102411.1"/>
    </source>
</evidence>
<feature type="chain" id="PRO_5045455522" evidence="10">
    <location>
        <begin position="20"/>
        <end position="247"/>
    </location>
</feature>
<comment type="caution">
    <text evidence="12">The sequence shown here is derived from an EMBL/GenBank/DDBJ whole genome shotgun (WGS) entry which is preliminary data.</text>
</comment>
<dbReference type="Gene3D" id="1.10.760.10">
    <property type="entry name" value="Cytochrome c-like domain"/>
    <property type="match status" value="1"/>
</dbReference>
<dbReference type="PANTHER" id="PTHR10266">
    <property type="entry name" value="CYTOCHROME C1"/>
    <property type="match status" value="1"/>
</dbReference>
<dbReference type="PANTHER" id="PTHR10266:SF3">
    <property type="entry name" value="CYTOCHROME C1, HEME PROTEIN, MITOCHONDRIAL"/>
    <property type="match status" value="1"/>
</dbReference>
<accession>A0ABV7EKJ1</accession>
<dbReference type="InterPro" id="IPR036909">
    <property type="entry name" value="Cyt_c-like_dom_sf"/>
</dbReference>
<keyword evidence="10" id="KW-0732">Signal</keyword>
<evidence type="ECO:0000256" key="6">
    <source>
        <dbReference type="ARBA" id="ARBA00023004"/>
    </source>
</evidence>
<keyword evidence="6 8" id="KW-0408">Iron</keyword>
<evidence type="ECO:0000256" key="7">
    <source>
        <dbReference type="ARBA" id="ARBA00023136"/>
    </source>
</evidence>
<dbReference type="PRINTS" id="PR00603">
    <property type="entry name" value="CYTOCHROMEC1"/>
</dbReference>
<feature type="domain" description="Cytochrome c" evidence="11">
    <location>
        <begin position="36"/>
        <end position="213"/>
    </location>
</feature>
<dbReference type="InterPro" id="IPR009056">
    <property type="entry name" value="Cyt_c-like_dom"/>
</dbReference>
<sequence length="247" mass="27396">MMRQLFIALLLFVPLMASAAEGTVPFHFDPNLSNEASLQRGAKLFMNYCSGCHSLQYMRYQRIGDDLGIPDDVVENNLLMTGGKIGDTIQASMPAEKAAEWFGKAPPDLSLESRARGADWIYSFLMSFYLDDSRPSGVNNVVLANTAMPAVLAPLQGFQALKKDEGGHAEEGGEGEHAAPRFDLVQKGQMNSAEYERAVGDITNFLVYVGEPAQLVRYSLGFKVLIFLLIFTGLAYMLKREFWRDVH</sequence>
<evidence type="ECO:0000256" key="4">
    <source>
        <dbReference type="ARBA" id="ARBA00022723"/>
    </source>
</evidence>
<evidence type="ECO:0000256" key="10">
    <source>
        <dbReference type="SAM" id="SignalP"/>
    </source>
</evidence>
<evidence type="ECO:0000256" key="3">
    <source>
        <dbReference type="ARBA" id="ARBA00022692"/>
    </source>
</evidence>
<feature type="transmembrane region" description="Helical" evidence="9">
    <location>
        <begin position="220"/>
        <end position="238"/>
    </location>
</feature>
<dbReference type="Proteomes" id="UP001595462">
    <property type="component" value="Unassembled WGS sequence"/>
</dbReference>
<feature type="signal peptide" evidence="10">
    <location>
        <begin position="1"/>
        <end position="19"/>
    </location>
</feature>
<evidence type="ECO:0000259" key="11">
    <source>
        <dbReference type="PROSITE" id="PS51007"/>
    </source>
</evidence>
<evidence type="ECO:0000256" key="2">
    <source>
        <dbReference type="ARBA" id="ARBA00022617"/>
    </source>
</evidence>